<feature type="transmembrane region" description="Helical" evidence="21">
    <location>
        <begin position="309"/>
        <end position="328"/>
    </location>
</feature>
<dbReference type="Gene3D" id="3.30.70.1230">
    <property type="entry name" value="Nucleotide cyclase"/>
    <property type="match status" value="2"/>
</dbReference>
<dbReference type="EC" id="4.6.1.1" evidence="4 16"/>
<feature type="transmembrane region" description="Helical" evidence="21">
    <location>
        <begin position="861"/>
        <end position="879"/>
    </location>
</feature>
<dbReference type="PANTHER" id="PTHR45627">
    <property type="entry name" value="ADENYLATE CYCLASE TYPE 1"/>
    <property type="match status" value="1"/>
</dbReference>
<name>A0A6L2P8K6_COPFO</name>
<dbReference type="InterPro" id="IPR032628">
    <property type="entry name" value="AC_N"/>
</dbReference>
<dbReference type="GO" id="GO:0046872">
    <property type="term" value="F:metal ion binding"/>
    <property type="evidence" value="ECO:0007669"/>
    <property type="project" value="UniProtKB-KW"/>
</dbReference>
<dbReference type="GO" id="GO:0005886">
    <property type="term" value="C:plasma membrane"/>
    <property type="evidence" value="ECO:0007669"/>
    <property type="project" value="InterPro"/>
</dbReference>
<proteinExistence type="inferred from homology"/>
<keyword evidence="6 16" id="KW-0479">Metal-binding</keyword>
<keyword evidence="18" id="KW-0464">Manganese</keyword>
<feature type="domain" description="Guanylate cyclase" evidence="22">
    <location>
        <begin position="453"/>
        <end position="588"/>
    </location>
</feature>
<keyword evidence="15 16" id="KW-0456">Lyase</keyword>
<feature type="domain" description="Guanylate cyclase" evidence="22">
    <location>
        <begin position="973"/>
        <end position="1112"/>
    </location>
</feature>
<dbReference type="FunFam" id="3.30.70.1230:FF:000002">
    <property type="entry name" value="Adenylate cyclase"/>
    <property type="match status" value="1"/>
</dbReference>
<feature type="transmembrane region" description="Helical" evidence="21">
    <location>
        <begin position="737"/>
        <end position="759"/>
    </location>
</feature>
<dbReference type="GO" id="GO:0035556">
    <property type="term" value="P:intracellular signal transduction"/>
    <property type="evidence" value="ECO:0007669"/>
    <property type="project" value="InterPro"/>
</dbReference>
<keyword evidence="10 16" id="KW-0460">Magnesium</keyword>
<dbReference type="PROSITE" id="PS50125">
    <property type="entry name" value="GUANYLATE_CYCLASE_2"/>
    <property type="match status" value="2"/>
</dbReference>
<feature type="binding site" evidence="17">
    <location>
        <begin position="1099"/>
        <end position="1101"/>
    </location>
    <ligand>
        <name>ATP</name>
        <dbReference type="ChEBI" id="CHEBI:30616"/>
    </ligand>
</feature>
<feature type="transmembrane region" description="Helical" evidence="21">
    <location>
        <begin position="335"/>
        <end position="353"/>
    </location>
</feature>
<evidence type="ECO:0000256" key="21">
    <source>
        <dbReference type="SAM" id="Phobius"/>
    </source>
</evidence>
<feature type="binding site" evidence="18">
    <location>
        <position position="458"/>
    </location>
    <ligand>
        <name>Mg(2+)</name>
        <dbReference type="ChEBI" id="CHEBI:18420"/>
        <label>1</label>
        <note>catalytic</note>
    </ligand>
</feature>
<keyword evidence="14" id="KW-0325">Glycoprotein</keyword>
<evidence type="ECO:0000256" key="17">
    <source>
        <dbReference type="PIRSR" id="PIRSR039050-50"/>
    </source>
</evidence>
<feature type="binding site" evidence="18">
    <location>
        <position position="502"/>
    </location>
    <ligand>
        <name>Mg(2+)</name>
        <dbReference type="ChEBI" id="CHEBI:18420"/>
        <label>1</label>
        <note>catalytic</note>
    </ligand>
</feature>
<feature type="binding site" evidence="17">
    <location>
        <begin position="1106"/>
        <end position="1110"/>
    </location>
    <ligand>
        <name>ATP</name>
        <dbReference type="ChEBI" id="CHEBI:30616"/>
    </ligand>
</feature>
<feature type="transmembrane region" description="Helical" evidence="21">
    <location>
        <begin position="359"/>
        <end position="379"/>
    </location>
</feature>
<keyword evidence="9 16" id="KW-0067">ATP-binding</keyword>
<keyword evidence="12 16" id="KW-0115">cAMP biosynthesis</keyword>
<evidence type="ECO:0000256" key="3">
    <source>
        <dbReference type="ARBA" id="ARBA00004141"/>
    </source>
</evidence>
<dbReference type="Pfam" id="PF00211">
    <property type="entry name" value="Guanylate_cyc"/>
    <property type="match status" value="2"/>
</dbReference>
<dbReference type="Pfam" id="PF06327">
    <property type="entry name" value="Adcy_cons_dom"/>
    <property type="match status" value="1"/>
</dbReference>
<comment type="cofactor">
    <cofactor evidence="18">
        <name>Mg(2+)</name>
        <dbReference type="ChEBI" id="CHEBI:18420"/>
    </cofactor>
    <cofactor evidence="18">
        <name>Mn(2+)</name>
        <dbReference type="ChEBI" id="CHEBI:29035"/>
    </cofactor>
    <text evidence="18">Binds 2 magnesium ions per subunit. Is also active with manganese (in vitro).</text>
</comment>
<feature type="transmembrane region" description="Helical" evidence="21">
    <location>
        <begin position="281"/>
        <end position="303"/>
    </location>
</feature>
<dbReference type="InterPro" id="IPR001054">
    <property type="entry name" value="A/G_cyclase"/>
</dbReference>
<dbReference type="AlphaFoldDB" id="A0A6L2P8K6"/>
<evidence type="ECO:0000256" key="14">
    <source>
        <dbReference type="ARBA" id="ARBA00023180"/>
    </source>
</evidence>
<dbReference type="Pfam" id="PF16214">
    <property type="entry name" value="AC_N"/>
    <property type="match status" value="1"/>
</dbReference>
<evidence type="ECO:0000256" key="5">
    <source>
        <dbReference type="ARBA" id="ARBA00022692"/>
    </source>
</evidence>
<evidence type="ECO:0000256" key="10">
    <source>
        <dbReference type="ARBA" id="ARBA00022842"/>
    </source>
</evidence>
<evidence type="ECO:0000256" key="7">
    <source>
        <dbReference type="ARBA" id="ARBA00022737"/>
    </source>
</evidence>
<comment type="function">
    <text evidence="16">Catalyzes the formation of the signaling molecule cAMP in response to G-protein signaling.</text>
</comment>
<evidence type="ECO:0000313" key="24">
    <source>
        <dbReference type="Proteomes" id="UP000502823"/>
    </source>
</evidence>
<evidence type="ECO:0000256" key="8">
    <source>
        <dbReference type="ARBA" id="ARBA00022741"/>
    </source>
</evidence>
<dbReference type="EMBL" id="BLKM01009892">
    <property type="protein sequence ID" value="GFG28646.1"/>
    <property type="molecule type" value="Genomic_DNA"/>
</dbReference>
<dbReference type="SMART" id="SM00044">
    <property type="entry name" value="CYCc"/>
    <property type="match status" value="2"/>
</dbReference>
<feature type="binding site" evidence="17">
    <location>
        <position position="1146"/>
    </location>
    <ligand>
        <name>ATP</name>
        <dbReference type="ChEBI" id="CHEBI:30616"/>
    </ligand>
</feature>
<dbReference type="FunFam" id="3.30.70.1230:FF:000001">
    <property type="entry name" value="Adenylate cyclase"/>
    <property type="match status" value="1"/>
</dbReference>
<feature type="transmembrane region" description="Helical" evidence="21">
    <location>
        <begin position="220"/>
        <end position="241"/>
    </location>
</feature>
<dbReference type="PANTHER" id="PTHR45627:SF16">
    <property type="entry name" value="ADENYLATE CYCLASE"/>
    <property type="match status" value="1"/>
</dbReference>
<dbReference type="GO" id="GO:0005524">
    <property type="term" value="F:ATP binding"/>
    <property type="evidence" value="ECO:0007669"/>
    <property type="project" value="UniProtKB-UniRule"/>
</dbReference>
<dbReference type="GO" id="GO:0004016">
    <property type="term" value="F:adenylate cyclase activity"/>
    <property type="evidence" value="ECO:0007669"/>
    <property type="project" value="UniProtKB-EC"/>
</dbReference>
<feature type="binding site" evidence="17">
    <location>
        <begin position="458"/>
        <end position="463"/>
    </location>
    <ligand>
        <name>ATP</name>
        <dbReference type="ChEBI" id="CHEBI:30616"/>
    </ligand>
</feature>
<comment type="cofactor">
    <cofactor evidence="2">
        <name>Mn(2+)</name>
        <dbReference type="ChEBI" id="CHEBI:29035"/>
    </cofactor>
</comment>
<dbReference type="InParanoid" id="A0A6L2P8K6"/>
<protein>
    <recommendedName>
        <fullName evidence="4 16">adenylate cyclase</fullName>
        <ecNumber evidence="4 16">4.6.1.1</ecNumber>
    </recommendedName>
</protein>
<feature type="binding site" evidence="17">
    <location>
        <begin position="500"/>
        <end position="502"/>
    </location>
    <ligand>
        <name>ATP</name>
        <dbReference type="ChEBI" id="CHEBI:30616"/>
    </ligand>
</feature>
<comment type="caution">
    <text evidence="23">The sequence shown here is derived from an EMBL/GenBank/DDBJ whole genome shotgun (WGS) entry which is preliminary data.</text>
</comment>
<keyword evidence="24" id="KW-1185">Reference proteome</keyword>
<feature type="transmembrane region" description="Helical" evidence="21">
    <location>
        <begin position="886"/>
        <end position="905"/>
    </location>
</feature>
<evidence type="ECO:0000256" key="16">
    <source>
        <dbReference type="PIRNR" id="PIRNR039050"/>
    </source>
</evidence>
<dbReference type="PIRSF" id="PIRSF039050">
    <property type="entry name" value="Ade_cyc"/>
    <property type="match status" value="1"/>
</dbReference>
<dbReference type="Proteomes" id="UP000502823">
    <property type="component" value="Unassembled WGS sequence"/>
</dbReference>
<evidence type="ECO:0000256" key="12">
    <source>
        <dbReference type="ARBA" id="ARBA00022998"/>
    </source>
</evidence>
<dbReference type="CDD" id="cd07302">
    <property type="entry name" value="CHD"/>
    <property type="match status" value="2"/>
</dbReference>
<evidence type="ECO:0000256" key="9">
    <source>
        <dbReference type="ARBA" id="ARBA00022840"/>
    </source>
</evidence>
<feature type="binding site" evidence="18">
    <location>
        <position position="458"/>
    </location>
    <ligand>
        <name>Mg(2+)</name>
        <dbReference type="ChEBI" id="CHEBI:18420"/>
        <label>2</label>
        <note>catalytic</note>
    </ligand>
</feature>
<keyword evidence="7" id="KW-0677">Repeat</keyword>
<feature type="binding site" evidence="17">
    <location>
        <position position="1025"/>
    </location>
    <ligand>
        <name>ATP</name>
        <dbReference type="ChEBI" id="CHEBI:30616"/>
    </ligand>
</feature>
<evidence type="ECO:0000256" key="6">
    <source>
        <dbReference type="ARBA" id="ARBA00022723"/>
    </source>
</evidence>
<evidence type="ECO:0000256" key="20">
    <source>
        <dbReference type="SAM" id="MobiDB-lite"/>
    </source>
</evidence>
<dbReference type="GO" id="GO:0007189">
    <property type="term" value="P:adenylate cyclase-activating G protein-coupled receptor signaling pathway"/>
    <property type="evidence" value="ECO:0007669"/>
    <property type="project" value="TreeGrafter"/>
</dbReference>
<feature type="binding site" evidence="18">
    <location>
        <position position="502"/>
    </location>
    <ligand>
        <name>Mg(2+)</name>
        <dbReference type="ChEBI" id="CHEBI:18420"/>
        <label>2</label>
        <note>catalytic</note>
    </ligand>
</feature>
<dbReference type="InterPro" id="IPR030672">
    <property type="entry name" value="Adcy"/>
</dbReference>
<dbReference type="GO" id="GO:0006171">
    <property type="term" value="P:cAMP biosynthetic process"/>
    <property type="evidence" value="ECO:0007669"/>
    <property type="project" value="UniProtKB-KW"/>
</dbReference>
<sequence>MAGSMHSTDNPPRDWKQRLSLRGPRRSVIEEDLAAATGKPRFTRRSFSLRQHGRAGFAGAIRSRQASLELSTSPARSALLPEQHTPPVLPPVSRKSNWEVIEHFSSSSGSLTRSGKPAQSANLIAVGVSRGTSIKEEEEDEASGDVGEGGVQGTGRHDATDVESILLMKSRPSSGAGATWWHIRHLLHHLCRSHLFKNPQVEMLYQRYFLRMNQSNMTHLLGLLLVLCSVIGLLQLAVALFSSSWGGLEPGLIAVGLTVTCCVAVYAGLVVVLSRPALNELYLLGVSYVVVATFLALEVTLAISTRPRAPSTGVGAAMFFIYLTYSLLPIRLQEAVGSGVVLSIAQLACVLYLHHEETIWRQMLANVLLLVTTNVAGVFTHYPSELAQRQAFLETRQCVEARLTTQRENQQQERLLLSVLPRHVAMEMKADIAGKPKDTMFHKIYIQRHENVSILFADICGFTSLSDQCTAEELVRLLNELFARFDRLAAEHHCLRIKLLGDCYYCVSGLPEPRPDHAHCCVEMGLDMIDAIAQKGCSVHSLVRNVMGVNVNMRVGIHTGRVHCGVLGLRKWQFDVWSNDVTLANYMESGGIPGRIHITKETLRCLGGDYAVEPGHGGERNAYLRDHNIETFLIVPADTYRAVSSSAGTNNFSMNGSISKELRMMGHGSQHGKHSKVGLRESLDEKDPEDEVNEYLMRAIDARSIDRLRAEHCKAFLLTFRRPEIEDKYSKERDRMLSTYFCCSFFVFVSIAMIGPSFLRGICDNRAVAQMLAATVLLVTYAITLSPMFTLQLELCGVKVLEPTVVLNVTFSEGQPEPPVATPCLPQVTLHHEYMDYFTFCVMLVMIMCAVYQILISLAKLVILSCICASYLLLVMLHVGNRSEVLWYRYLTMVVLLGFVVALIIHSQHTEATYRLDFLWKLQATEEKEDMEHLQAYNHKLLANILPVHVAEHFLSSDKNADELYHEQCECVCIMFASIPNFSEFYVELEGNNEGVECLRLLNEIIADFDELLAERRFRYIEKIKSTGATYMAASGLTKSTCDMRGFRHVTAMADYALRIREQLSYVNEHSFNNFKIRIGINIGPVVAGVIGARKPQYDIWGNAVNVASRMDSTGVLDQIQVTQEVYQILHAKGYPLTCRGTIKVKGKGEMVTYFLNGYSSTAATPSSTGTPSQEPS</sequence>
<dbReference type="PROSITE" id="PS00452">
    <property type="entry name" value="GUANYLATE_CYCLASE_1"/>
    <property type="match status" value="2"/>
</dbReference>
<evidence type="ECO:0000259" key="22">
    <source>
        <dbReference type="PROSITE" id="PS50125"/>
    </source>
</evidence>
<organism evidence="23 24">
    <name type="scientific">Coptotermes formosanus</name>
    <name type="common">Formosan subterranean termite</name>
    <dbReference type="NCBI Taxonomy" id="36987"/>
    <lineage>
        <taxon>Eukaryota</taxon>
        <taxon>Metazoa</taxon>
        <taxon>Ecdysozoa</taxon>
        <taxon>Arthropoda</taxon>
        <taxon>Hexapoda</taxon>
        <taxon>Insecta</taxon>
        <taxon>Pterygota</taxon>
        <taxon>Neoptera</taxon>
        <taxon>Polyneoptera</taxon>
        <taxon>Dictyoptera</taxon>
        <taxon>Blattodea</taxon>
        <taxon>Blattoidea</taxon>
        <taxon>Termitoidae</taxon>
        <taxon>Rhinotermitidae</taxon>
        <taxon>Coptotermes</taxon>
    </lineage>
</organism>
<feature type="transmembrane region" description="Helical" evidence="21">
    <location>
        <begin position="253"/>
        <end position="274"/>
    </location>
</feature>
<feature type="region of interest" description="Disordered" evidence="20">
    <location>
        <begin position="1"/>
        <end position="23"/>
    </location>
</feature>
<dbReference type="InterPro" id="IPR029787">
    <property type="entry name" value="Nucleotide_cyclase"/>
</dbReference>
<feature type="region of interest" description="Disordered" evidence="20">
    <location>
        <begin position="129"/>
        <end position="156"/>
    </location>
</feature>
<dbReference type="InterPro" id="IPR009398">
    <property type="entry name" value="Adcy_conserved_dom"/>
</dbReference>
<feature type="compositionally biased region" description="Polar residues" evidence="20">
    <location>
        <begin position="1"/>
        <end position="10"/>
    </location>
</feature>
<evidence type="ECO:0000256" key="15">
    <source>
        <dbReference type="ARBA" id="ARBA00023239"/>
    </source>
</evidence>
<evidence type="ECO:0000313" key="23">
    <source>
        <dbReference type="EMBL" id="GFG28646.1"/>
    </source>
</evidence>
<evidence type="ECO:0000256" key="11">
    <source>
        <dbReference type="ARBA" id="ARBA00022989"/>
    </source>
</evidence>
<accession>A0A6L2P8K6</accession>
<dbReference type="OrthoDB" id="10261550at2759"/>
<feature type="transmembrane region" description="Helical" evidence="21">
    <location>
        <begin position="771"/>
        <end position="791"/>
    </location>
</feature>
<keyword evidence="13 16" id="KW-0472">Membrane</keyword>
<feature type="binding site" evidence="18">
    <location>
        <position position="459"/>
    </location>
    <ligand>
        <name>Mg(2+)</name>
        <dbReference type="ChEBI" id="CHEBI:18420"/>
        <label>2</label>
        <note>catalytic</note>
    </ligand>
</feature>
<comment type="subcellular location">
    <subcellularLocation>
        <location evidence="3">Membrane</location>
        <topology evidence="3">Multi-pass membrane protein</topology>
    </subcellularLocation>
</comment>
<dbReference type="FunCoup" id="A0A6L2P8K6">
    <property type="interactions" value="74"/>
</dbReference>
<dbReference type="SUPFAM" id="SSF55073">
    <property type="entry name" value="Nucleotide cyclase"/>
    <property type="match status" value="2"/>
</dbReference>
<reference evidence="24" key="1">
    <citation type="submission" date="2020-01" db="EMBL/GenBank/DDBJ databases">
        <title>Draft genome sequence of the Termite Coptotermes fromosanus.</title>
        <authorList>
            <person name="Itakura S."/>
            <person name="Yosikawa Y."/>
            <person name="Umezawa K."/>
        </authorList>
    </citation>
    <scope>NUCLEOTIDE SEQUENCE [LARGE SCALE GENOMIC DNA]</scope>
</reference>
<comment type="similarity">
    <text evidence="16 19">Belongs to the adenylyl cyclase class-4/guanylyl cyclase family.</text>
</comment>
<feature type="binding site" evidence="17">
    <location>
        <position position="554"/>
    </location>
    <ligand>
        <name>ATP</name>
        <dbReference type="ChEBI" id="CHEBI:30616"/>
    </ligand>
</feature>
<feature type="transmembrane region" description="Helical" evidence="21">
    <location>
        <begin position="837"/>
        <end position="855"/>
    </location>
</feature>
<keyword evidence="5 21" id="KW-0812">Transmembrane</keyword>
<evidence type="ECO:0000256" key="2">
    <source>
        <dbReference type="ARBA" id="ARBA00001936"/>
    </source>
</evidence>
<evidence type="ECO:0000256" key="1">
    <source>
        <dbReference type="ARBA" id="ARBA00001593"/>
    </source>
</evidence>
<gene>
    <name evidence="23" type="ORF">Cfor_05676</name>
</gene>
<evidence type="ECO:0000256" key="4">
    <source>
        <dbReference type="ARBA" id="ARBA00012201"/>
    </source>
</evidence>
<keyword evidence="11 21" id="KW-1133">Transmembrane helix</keyword>
<comment type="catalytic activity">
    <reaction evidence="1 16">
        <text>ATP = 3',5'-cyclic AMP + diphosphate</text>
        <dbReference type="Rhea" id="RHEA:15389"/>
        <dbReference type="ChEBI" id="CHEBI:30616"/>
        <dbReference type="ChEBI" id="CHEBI:33019"/>
        <dbReference type="ChEBI" id="CHEBI:58165"/>
        <dbReference type="EC" id="4.6.1.1"/>
    </reaction>
</comment>
<evidence type="ECO:0000256" key="18">
    <source>
        <dbReference type="PIRSR" id="PIRSR039050-51"/>
    </source>
</evidence>
<evidence type="ECO:0000256" key="19">
    <source>
        <dbReference type="RuleBase" id="RU000405"/>
    </source>
</evidence>
<dbReference type="InterPro" id="IPR018297">
    <property type="entry name" value="A/G_cyclase_CS"/>
</dbReference>
<evidence type="ECO:0000256" key="13">
    <source>
        <dbReference type="ARBA" id="ARBA00023136"/>
    </source>
</evidence>
<keyword evidence="8 16" id="KW-0547">Nucleotide-binding</keyword>